<dbReference type="InterPro" id="IPR028790">
    <property type="entry name" value="MKKS"/>
</dbReference>
<dbReference type="GO" id="GO:0005737">
    <property type="term" value="C:cytoplasm"/>
    <property type="evidence" value="ECO:0007669"/>
    <property type="project" value="TreeGrafter"/>
</dbReference>
<evidence type="ECO:0000313" key="1">
    <source>
        <dbReference type="EMBL" id="CAI8055910.1"/>
    </source>
</evidence>
<dbReference type="GO" id="GO:0060271">
    <property type="term" value="P:cilium assembly"/>
    <property type="evidence" value="ECO:0007669"/>
    <property type="project" value="InterPro"/>
</dbReference>
<accession>A0AA35TWQ8</accession>
<sequence>MIDFEASSDGQREIEDFGASREEWKEVESVVLKGLMRLAVHLVEAGVRFVGCQKVVHPLIKDYWRQEGVYVADRLSSLSLGPVRELTGGKIIGSLSPNLSSDSLGRLSSIRHTTVHG</sequence>
<evidence type="ECO:0000313" key="2">
    <source>
        <dbReference type="Proteomes" id="UP001174909"/>
    </source>
</evidence>
<dbReference type="GO" id="GO:0051082">
    <property type="term" value="F:unfolded protein binding"/>
    <property type="evidence" value="ECO:0007669"/>
    <property type="project" value="InterPro"/>
</dbReference>
<dbReference type="GO" id="GO:0051131">
    <property type="term" value="P:chaperone-mediated protein complex assembly"/>
    <property type="evidence" value="ECO:0007669"/>
    <property type="project" value="TreeGrafter"/>
</dbReference>
<dbReference type="PANTHER" id="PTHR46787:SF1">
    <property type="entry name" value="MOLECULAR CHAPERONE MKKS"/>
    <property type="match status" value="1"/>
</dbReference>
<proteinExistence type="predicted"/>
<dbReference type="Gene3D" id="3.50.7.10">
    <property type="entry name" value="GroEL"/>
    <property type="match status" value="1"/>
</dbReference>
<protein>
    <submittedName>
        <fullName evidence="1">McKusick-Kaufman/Bardet-Biedl syndromes putative chaperonin</fullName>
    </submittedName>
</protein>
<dbReference type="EMBL" id="CASHTH010004314">
    <property type="protein sequence ID" value="CAI8055910.1"/>
    <property type="molecule type" value="Genomic_DNA"/>
</dbReference>
<dbReference type="SUPFAM" id="SSF52029">
    <property type="entry name" value="GroEL apical domain-like"/>
    <property type="match status" value="1"/>
</dbReference>
<dbReference type="GO" id="GO:0032502">
    <property type="term" value="P:developmental process"/>
    <property type="evidence" value="ECO:0007669"/>
    <property type="project" value="TreeGrafter"/>
</dbReference>
<dbReference type="InterPro" id="IPR027409">
    <property type="entry name" value="GroEL-like_apical_dom_sf"/>
</dbReference>
<dbReference type="GO" id="GO:0006457">
    <property type="term" value="P:protein folding"/>
    <property type="evidence" value="ECO:0007669"/>
    <property type="project" value="InterPro"/>
</dbReference>
<comment type="caution">
    <text evidence="1">The sequence shown here is derived from an EMBL/GenBank/DDBJ whole genome shotgun (WGS) entry which is preliminary data.</text>
</comment>
<name>A0AA35TWQ8_GEOBA</name>
<gene>
    <name evidence="1" type="ORF">GBAR_LOCUS30477</name>
</gene>
<feature type="non-terminal residue" evidence="1">
    <location>
        <position position="117"/>
    </location>
</feature>
<dbReference type="PANTHER" id="PTHR46787">
    <property type="entry name" value="SYNDROMES PUTATIVE CHAPERONIN-RELATED"/>
    <property type="match status" value="1"/>
</dbReference>
<keyword evidence="2" id="KW-1185">Reference proteome</keyword>
<reference evidence="1" key="1">
    <citation type="submission" date="2023-03" db="EMBL/GenBank/DDBJ databases">
        <authorList>
            <person name="Steffen K."/>
            <person name="Cardenas P."/>
        </authorList>
    </citation>
    <scope>NUCLEOTIDE SEQUENCE</scope>
</reference>
<organism evidence="1 2">
    <name type="scientific">Geodia barretti</name>
    <name type="common">Barrett's horny sponge</name>
    <dbReference type="NCBI Taxonomy" id="519541"/>
    <lineage>
        <taxon>Eukaryota</taxon>
        <taxon>Metazoa</taxon>
        <taxon>Porifera</taxon>
        <taxon>Demospongiae</taxon>
        <taxon>Heteroscleromorpha</taxon>
        <taxon>Tetractinellida</taxon>
        <taxon>Astrophorina</taxon>
        <taxon>Geodiidae</taxon>
        <taxon>Geodia</taxon>
    </lineage>
</organism>
<dbReference type="Proteomes" id="UP001174909">
    <property type="component" value="Unassembled WGS sequence"/>
</dbReference>
<dbReference type="GO" id="GO:0005634">
    <property type="term" value="C:nucleus"/>
    <property type="evidence" value="ECO:0007669"/>
    <property type="project" value="TreeGrafter"/>
</dbReference>
<dbReference type="AlphaFoldDB" id="A0AA35TWQ8"/>